<dbReference type="SUPFAM" id="SSF56762">
    <property type="entry name" value="HydB/Nqo4-like"/>
    <property type="match status" value="1"/>
</dbReference>
<dbReference type="InterPro" id="IPR001501">
    <property type="entry name" value="Ni-dep_hyd_lsu"/>
</dbReference>
<dbReference type="InterPro" id="IPR001135">
    <property type="entry name" value="NADH_Q_OxRdtase_suD"/>
</dbReference>
<keyword evidence="2" id="KW-0479">Metal-binding</keyword>
<dbReference type="RefSeq" id="WP_048168024.1">
    <property type="nucleotide sequence ID" value="NZ_CP009501.1"/>
</dbReference>
<dbReference type="GeneID" id="41602291"/>
<keyword evidence="2" id="KW-0460">Magnesium</keyword>
<dbReference type="EMBL" id="CP009501">
    <property type="protein sequence ID" value="AKB14060.1"/>
    <property type="molecule type" value="Genomic_DNA"/>
</dbReference>
<dbReference type="GO" id="GO:0008901">
    <property type="term" value="F:ferredoxin hydrogenase activity"/>
    <property type="evidence" value="ECO:0007669"/>
    <property type="project" value="InterPro"/>
</dbReference>
<comment type="cofactor">
    <cofactor evidence="2">
        <name>Fe cation</name>
        <dbReference type="ChEBI" id="CHEBI:24875"/>
    </cofactor>
</comment>
<dbReference type="AlphaFoldDB" id="A0A0E3KZC3"/>
<feature type="binding site" evidence="2">
    <location>
        <position position="355"/>
    </location>
    <ligand>
        <name>Fe cation</name>
        <dbReference type="ChEBI" id="CHEBI:24875"/>
    </ligand>
</feature>
<dbReference type="InterPro" id="IPR029014">
    <property type="entry name" value="NiFe-Hase_large"/>
</dbReference>
<proteinExistence type="predicted"/>
<dbReference type="InterPro" id="IPR018194">
    <property type="entry name" value="Ni-dep_hyd_lsu_Ni_BS"/>
</dbReference>
<dbReference type="PANTHER" id="PTHR43485">
    <property type="entry name" value="HYDROGENASE-4 COMPONENT G"/>
    <property type="match status" value="1"/>
</dbReference>
<sequence>MTTVIPFGPQHPVLPEPVSLKLEIDNDVVVGALPSLGYVHRGLEKFIDTKDYNQTTYICERICGICSALHGITYTRAVEKLFDVEIPERAQYIRVIVGELNRIHSHLLWLGLFADGFGFESLFYECWKYREGVLDVLERITGNRVIHSISKVGGVTKDLTNEHIDMIEKMLDTVEAQVKNIEKVFVNNYTVKKRCVGLATMSKQLAYEAGTAGPTLRGSGNAIDVRNTPDWDIYKDLGFKTAVEQDGDCYARTKVRITELYESIKLIRNALSKLPNGDIATPIKGFPTGEAIMRTEQPRGEVVYYVKGNGTKNLQRLKVRTPTFANIPSLLLTLPGVKLADVPIVVLTIDPCISCTER</sequence>
<dbReference type="PATRIC" id="fig|523844.20.peg.2818"/>
<dbReference type="InterPro" id="IPR052197">
    <property type="entry name" value="ComplexI_49kDa-like"/>
</dbReference>
<feature type="binding site" evidence="2">
    <location>
        <position position="352"/>
    </location>
    <ligand>
        <name>Ni(2+)</name>
        <dbReference type="ChEBI" id="CHEBI:49786"/>
    </ligand>
</feature>
<keyword evidence="2" id="KW-0408">Iron</keyword>
<dbReference type="PANTHER" id="PTHR43485:SF1">
    <property type="entry name" value="FORMATE HYDROGENLYASE SUBUNIT 5-RELATED"/>
    <property type="match status" value="1"/>
</dbReference>
<dbReference type="STRING" id="523844.MSTHT_2302"/>
<evidence type="ECO:0000259" key="3">
    <source>
        <dbReference type="Pfam" id="PF00346"/>
    </source>
</evidence>
<protein>
    <submittedName>
        <fullName evidence="4">Energy-conserving hydrogenase (Ferredoxin), subunit E</fullName>
    </submittedName>
</protein>
<dbReference type="Gene3D" id="1.10.645.10">
    <property type="entry name" value="Cytochrome-c3 Hydrogenase, chain B"/>
    <property type="match status" value="1"/>
</dbReference>
<dbReference type="Proteomes" id="UP000066529">
    <property type="component" value="Chromosome"/>
</dbReference>
<dbReference type="GO" id="GO:0051287">
    <property type="term" value="F:NAD binding"/>
    <property type="evidence" value="ECO:0007669"/>
    <property type="project" value="InterPro"/>
</dbReference>
<dbReference type="OrthoDB" id="43567at2157"/>
<evidence type="ECO:0000256" key="2">
    <source>
        <dbReference type="PIRSR" id="PIRSR601501-1"/>
    </source>
</evidence>
<feature type="binding site" evidence="2">
    <location>
        <position position="66"/>
    </location>
    <ligand>
        <name>Fe cation</name>
        <dbReference type="ChEBI" id="CHEBI:24875"/>
    </ligand>
</feature>
<dbReference type="HOGENOM" id="CLU_015134_1_2_2"/>
<dbReference type="GO" id="GO:0048038">
    <property type="term" value="F:quinone binding"/>
    <property type="evidence" value="ECO:0007669"/>
    <property type="project" value="InterPro"/>
</dbReference>
<feature type="binding site" evidence="2">
    <location>
        <position position="319"/>
    </location>
    <ligand>
        <name>Mg(2+)</name>
        <dbReference type="ChEBI" id="CHEBI:18420"/>
    </ligand>
</feature>
<feature type="domain" description="NADH-quinone oxidoreductase subunit D" evidence="3">
    <location>
        <begin position="118"/>
        <end position="281"/>
    </location>
</feature>
<name>A0A0E3KZC3_METTT</name>
<keyword evidence="2" id="KW-0533">Nickel</keyword>
<comment type="cofactor">
    <cofactor evidence="2">
        <name>Ni(2+)</name>
        <dbReference type="ChEBI" id="CHEBI:49786"/>
    </cofactor>
</comment>
<dbReference type="Pfam" id="PF00346">
    <property type="entry name" value="Complex1_49kDa"/>
    <property type="match status" value="2"/>
</dbReference>
<feature type="binding site" evidence="2">
    <location>
        <position position="63"/>
    </location>
    <ligand>
        <name>Ni(2+)</name>
        <dbReference type="ChEBI" id="CHEBI:49786"/>
    </ligand>
</feature>
<dbReference type="GO" id="GO:0016651">
    <property type="term" value="F:oxidoreductase activity, acting on NAD(P)H"/>
    <property type="evidence" value="ECO:0007669"/>
    <property type="project" value="InterPro"/>
</dbReference>
<evidence type="ECO:0000256" key="1">
    <source>
        <dbReference type="ARBA" id="ARBA00023002"/>
    </source>
</evidence>
<dbReference type="GO" id="GO:0016151">
    <property type="term" value="F:nickel cation binding"/>
    <property type="evidence" value="ECO:0007669"/>
    <property type="project" value="InterPro"/>
</dbReference>
<feature type="binding site" evidence="2">
    <location>
        <position position="66"/>
    </location>
    <ligand>
        <name>Ni(2+)</name>
        <dbReference type="ChEBI" id="CHEBI:49786"/>
    </ligand>
</feature>
<feature type="binding site" evidence="2">
    <location>
        <position position="44"/>
    </location>
    <ligand>
        <name>Mg(2+)</name>
        <dbReference type="ChEBI" id="CHEBI:18420"/>
    </ligand>
</feature>
<dbReference type="Pfam" id="PF00374">
    <property type="entry name" value="NiFeSe_Hases"/>
    <property type="match status" value="1"/>
</dbReference>
<feature type="domain" description="NADH-quinone oxidoreductase subunit D" evidence="3">
    <location>
        <begin position="286"/>
        <end position="358"/>
    </location>
</feature>
<dbReference type="PROSITE" id="PS00507">
    <property type="entry name" value="NI_HGENASE_L_1"/>
    <property type="match status" value="1"/>
</dbReference>
<organism evidence="4 5">
    <name type="scientific">Methanosarcina thermophila (strain ATCC 43570 / DSM 1825 / OCM 12 / VKM B-1830 / TM-1)</name>
    <dbReference type="NCBI Taxonomy" id="523844"/>
    <lineage>
        <taxon>Archaea</taxon>
        <taxon>Methanobacteriati</taxon>
        <taxon>Methanobacteriota</taxon>
        <taxon>Stenosarchaea group</taxon>
        <taxon>Methanomicrobia</taxon>
        <taxon>Methanosarcinales</taxon>
        <taxon>Methanosarcinaceae</taxon>
        <taxon>Methanosarcina</taxon>
    </lineage>
</organism>
<gene>
    <name evidence="4" type="ORF">MSTHT_2302</name>
</gene>
<keyword evidence="1" id="KW-0560">Oxidoreductase</keyword>
<accession>A0A0E3KZC3</accession>
<dbReference type="KEGG" id="mthr:MSTHT_2302"/>
<evidence type="ECO:0000313" key="5">
    <source>
        <dbReference type="Proteomes" id="UP000066529"/>
    </source>
</evidence>
<reference evidence="4 5" key="1">
    <citation type="submission" date="2014-07" db="EMBL/GenBank/DDBJ databases">
        <title>Methanogenic archaea and the global carbon cycle.</title>
        <authorList>
            <person name="Henriksen J.R."/>
            <person name="Luke J."/>
            <person name="Reinhart S."/>
            <person name="Benedict M.N."/>
            <person name="Youngblut N.D."/>
            <person name="Metcalf M.E."/>
            <person name="Whitaker R.J."/>
            <person name="Metcalf W.W."/>
        </authorList>
    </citation>
    <scope>NUCLEOTIDE SEQUENCE [LARGE SCALE GENOMIC DNA]</scope>
    <source>
        <strain evidence="5">ATCC 43570 / DSM 1825 / OCM 12 / VKM B-1830 / TM-1</strain>
    </source>
</reference>
<evidence type="ECO:0000313" key="4">
    <source>
        <dbReference type="EMBL" id="AKB14060.1"/>
    </source>
</evidence>